<keyword evidence="1" id="KW-0472">Membrane</keyword>
<sequence length="38" mass="4240">RPPGRLTAPPFCFHSLILQATLLLFSTLLLSHAHLPFL</sequence>
<evidence type="ECO:0000313" key="3">
    <source>
        <dbReference type="WBParaSite" id="L893_g2771.t1"/>
    </source>
</evidence>
<keyword evidence="2" id="KW-1185">Reference proteome</keyword>
<dbReference type="AlphaFoldDB" id="A0A1I7ZLU2"/>
<feature type="transmembrane region" description="Helical" evidence="1">
    <location>
        <begin position="12"/>
        <end position="35"/>
    </location>
</feature>
<evidence type="ECO:0000256" key="1">
    <source>
        <dbReference type="SAM" id="Phobius"/>
    </source>
</evidence>
<keyword evidence="1" id="KW-1133">Transmembrane helix</keyword>
<accession>A0A1I7ZLU2</accession>
<dbReference type="WBParaSite" id="L893_g2771.t1">
    <property type="protein sequence ID" value="L893_g2771.t1"/>
    <property type="gene ID" value="L893_g2771"/>
</dbReference>
<reference evidence="3" key="1">
    <citation type="submission" date="2016-11" db="UniProtKB">
        <authorList>
            <consortium name="WormBaseParasite"/>
        </authorList>
    </citation>
    <scope>IDENTIFICATION</scope>
</reference>
<evidence type="ECO:0000313" key="2">
    <source>
        <dbReference type="Proteomes" id="UP000095287"/>
    </source>
</evidence>
<keyword evidence="1" id="KW-0812">Transmembrane</keyword>
<dbReference type="Proteomes" id="UP000095287">
    <property type="component" value="Unplaced"/>
</dbReference>
<organism evidence="2 3">
    <name type="scientific">Steinernema glaseri</name>
    <dbReference type="NCBI Taxonomy" id="37863"/>
    <lineage>
        <taxon>Eukaryota</taxon>
        <taxon>Metazoa</taxon>
        <taxon>Ecdysozoa</taxon>
        <taxon>Nematoda</taxon>
        <taxon>Chromadorea</taxon>
        <taxon>Rhabditida</taxon>
        <taxon>Tylenchina</taxon>
        <taxon>Panagrolaimomorpha</taxon>
        <taxon>Strongyloidoidea</taxon>
        <taxon>Steinernematidae</taxon>
        <taxon>Steinernema</taxon>
    </lineage>
</organism>
<name>A0A1I7ZLU2_9BILA</name>
<protein>
    <submittedName>
        <fullName evidence="3">Ovule protein</fullName>
    </submittedName>
</protein>
<proteinExistence type="predicted"/>